<dbReference type="NCBIfam" id="NF003465">
    <property type="entry name" value="PRK05089.1"/>
    <property type="match status" value="1"/>
</dbReference>
<dbReference type="InterPro" id="IPR007533">
    <property type="entry name" value="Cyt_c_oxidase_assmbl_CtaG"/>
</dbReference>
<dbReference type="InterPro" id="IPR023471">
    <property type="entry name" value="CtaG/Cox11_dom_sf"/>
</dbReference>
<keyword evidence="7 10" id="KW-1133">Transmembrane helix</keyword>
<comment type="subcellular location">
    <subcellularLocation>
        <location evidence="2 10">Cell inner membrane</location>
        <topology evidence="2 10">Single-pass type II membrane protein</topology>
        <orientation evidence="2 10">Periplasmic side</orientation>
    </subcellularLocation>
</comment>
<feature type="topological domain" description="Periplasmic" evidence="10">
    <location>
        <begin position="36"/>
        <end position="199"/>
    </location>
</feature>
<evidence type="ECO:0000256" key="10">
    <source>
        <dbReference type="HAMAP-Rule" id="MF_00155"/>
    </source>
</evidence>
<dbReference type="Gene3D" id="2.60.370.10">
    <property type="entry name" value="Ctag/Cox11"/>
    <property type="match status" value="1"/>
</dbReference>
<evidence type="ECO:0000256" key="9">
    <source>
        <dbReference type="ARBA" id="ARBA00023136"/>
    </source>
</evidence>
<dbReference type="AlphaFoldDB" id="A0A916RWI7"/>
<sequence length="199" mass="22000">MSEKLKDNNVDQKNRRIGLICGGIFCAMVGVSFAAVPLYDMFCRATGFGGTPMRVEQVSDVILDRTITVRFDSNTSPGLPWEFKPKERQVELRIGETAEAFYVARNKADVATAGTASFNVSPELAGAYFNKLECFCFTEQELQPGQAYEMPVQFFVDPEIVNVPELKNIKTITLSYTFHPLTKATAEVQAPAAKKRIGG</sequence>
<comment type="caution">
    <text evidence="12">The sequence shown here is derived from an EMBL/GenBank/DDBJ whole genome shotgun (WGS) entry which is preliminary data.</text>
</comment>
<dbReference type="GO" id="GO:0005507">
    <property type="term" value="F:copper ion binding"/>
    <property type="evidence" value="ECO:0007669"/>
    <property type="project" value="InterPro"/>
</dbReference>
<organism evidence="12 13">
    <name type="scientific">Nitratireductor aestuarii</name>
    <dbReference type="NCBI Taxonomy" id="1735103"/>
    <lineage>
        <taxon>Bacteria</taxon>
        <taxon>Pseudomonadati</taxon>
        <taxon>Pseudomonadota</taxon>
        <taxon>Alphaproteobacteria</taxon>
        <taxon>Hyphomicrobiales</taxon>
        <taxon>Phyllobacteriaceae</taxon>
        <taxon>Nitratireductor</taxon>
    </lineage>
</organism>
<reference evidence="12" key="1">
    <citation type="journal article" date="2014" name="Int. J. Syst. Evol. Microbiol.">
        <title>Complete genome sequence of Corynebacterium casei LMG S-19264T (=DSM 44701T), isolated from a smear-ripened cheese.</title>
        <authorList>
            <consortium name="US DOE Joint Genome Institute (JGI-PGF)"/>
            <person name="Walter F."/>
            <person name="Albersmeier A."/>
            <person name="Kalinowski J."/>
            <person name="Ruckert C."/>
        </authorList>
    </citation>
    <scope>NUCLEOTIDE SEQUENCE</scope>
    <source>
        <strain evidence="12">CGMCC 1.15320</strain>
    </source>
</reference>
<dbReference type="PIRSF" id="PIRSF005413">
    <property type="entry name" value="COX11"/>
    <property type="match status" value="1"/>
</dbReference>
<reference evidence="12" key="2">
    <citation type="submission" date="2020-09" db="EMBL/GenBank/DDBJ databases">
        <authorList>
            <person name="Sun Q."/>
            <person name="Zhou Y."/>
        </authorList>
    </citation>
    <scope>NUCLEOTIDE SEQUENCE</scope>
    <source>
        <strain evidence="12">CGMCC 1.15320</strain>
    </source>
</reference>
<evidence type="ECO:0000256" key="8">
    <source>
        <dbReference type="ARBA" id="ARBA00023008"/>
    </source>
</evidence>
<dbReference type="PANTHER" id="PTHR21320">
    <property type="entry name" value="CYTOCHROME C OXIDASE ASSEMBLY PROTEIN COX11-RELATED"/>
    <property type="match status" value="1"/>
</dbReference>
<evidence type="ECO:0000256" key="5">
    <source>
        <dbReference type="ARBA" id="ARBA00022692"/>
    </source>
</evidence>
<evidence type="ECO:0000256" key="2">
    <source>
        <dbReference type="ARBA" id="ARBA00004382"/>
    </source>
</evidence>
<name>A0A916RWI7_9HYPH</name>
<evidence type="ECO:0000256" key="6">
    <source>
        <dbReference type="ARBA" id="ARBA00022968"/>
    </source>
</evidence>
<evidence type="ECO:0000256" key="7">
    <source>
        <dbReference type="ARBA" id="ARBA00022989"/>
    </source>
</evidence>
<evidence type="ECO:0000256" key="1">
    <source>
        <dbReference type="ARBA" id="ARBA00004007"/>
    </source>
</evidence>
<accession>A0A916RWI7</accession>
<keyword evidence="8 10" id="KW-0186">Copper</keyword>
<feature type="transmembrane region" description="Helical" evidence="11">
    <location>
        <begin position="20"/>
        <end position="39"/>
    </location>
</feature>
<dbReference type="EMBL" id="BMIF01000008">
    <property type="protein sequence ID" value="GGA72644.1"/>
    <property type="molecule type" value="Genomic_DNA"/>
</dbReference>
<keyword evidence="6 10" id="KW-0735">Signal-anchor</keyword>
<keyword evidence="10" id="KW-0997">Cell inner membrane</keyword>
<dbReference type="Proteomes" id="UP000636264">
    <property type="component" value="Unassembled WGS sequence"/>
</dbReference>
<keyword evidence="5 10" id="KW-0812">Transmembrane</keyword>
<dbReference type="PANTHER" id="PTHR21320:SF3">
    <property type="entry name" value="CYTOCHROME C OXIDASE ASSEMBLY PROTEIN COX11, MITOCHONDRIAL-RELATED"/>
    <property type="match status" value="1"/>
</dbReference>
<dbReference type="GO" id="GO:0008535">
    <property type="term" value="P:respiratory chain complex IV assembly"/>
    <property type="evidence" value="ECO:0007669"/>
    <property type="project" value="UniProtKB-UniRule"/>
</dbReference>
<evidence type="ECO:0000256" key="11">
    <source>
        <dbReference type="SAM" id="Phobius"/>
    </source>
</evidence>
<proteinExistence type="inferred from homology"/>
<evidence type="ECO:0000313" key="12">
    <source>
        <dbReference type="EMBL" id="GGA72644.1"/>
    </source>
</evidence>
<comment type="function">
    <text evidence="1 10">Exerts its effect at some terminal stage of cytochrome c oxidase synthesis, probably by being involved in the insertion of the copper B into subunit I.</text>
</comment>
<dbReference type="RefSeq" id="WP_188721716.1">
    <property type="nucleotide sequence ID" value="NZ_BMIF01000008.1"/>
</dbReference>
<dbReference type="FunFam" id="2.60.370.10:FF:000001">
    <property type="entry name" value="COX11 cytochrome c oxidase assembly homolog"/>
    <property type="match status" value="1"/>
</dbReference>
<dbReference type="GO" id="GO:0005886">
    <property type="term" value="C:plasma membrane"/>
    <property type="evidence" value="ECO:0007669"/>
    <property type="project" value="UniProtKB-SubCell"/>
</dbReference>
<dbReference type="HAMAP" id="MF_00155">
    <property type="entry name" value="CtaG"/>
    <property type="match status" value="1"/>
</dbReference>
<dbReference type="Pfam" id="PF04442">
    <property type="entry name" value="CtaG_Cox11"/>
    <property type="match status" value="1"/>
</dbReference>
<feature type="topological domain" description="Cytoplasmic" evidence="10">
    <location>
        <begin position="1"/>
        <end position="13"/>
    </location>
</feature>
<evidence type="ECO:0000256" key="3">
    <source>
        <dbReference type="ARBA" id="ARBA00009620"/>
    </source>
</evidence>
<keyword evidence="10" id="KW-1003">Cell membrane</keyword>
<protein>
    <recommendedName>
        <fullName evidence="4 10">Cytochrome c oxidase assembly protein CtaG</fullName>
    </recommendedName>
</protein>
<dbReference type="SUPFAM" id="SSF110111">
    <property type="entry name" value="Ctag/Cox11"/>
    <property type="match status" value="1"/>
</dbReference>
<gene>
    <name evidence="10 12" type="primary">ctaG</name>
    <name evidence="12" type="ORF">GCM10011385_28190</name>
</gene>
<evidence type="ECO:0000256" key="4">
    <source>
        <dbReference type="ARBA" id="ARBA00015384"/>
    </source>
</evidence>
<evidence type="ECO:0000313" key="13">
    <source>
        <dbReference type="Proteomes" id="UP000636264"/>
    </source>
</evidence>
<comment type="similarity">
    <text evidence="3 10">Belongs to the COX11/CtaG family.</text>
</comment>
<keyword evidence="9 10" id="KW-0472">Membrane</keyword>
<keyword evidence="13" id="KW-1185">Reference proteome</keyword>